<organism evidence="1 2">
    <name type="scientific">Candidatus Kaiserbacteria bacterium CG10_big_fil_rev_8_21_14_0_10_56_12</name>
    <dbReference type="NCBI Taxonomy" id="1974611"/>
    <lineage>
        <taxon>Bacteria</taxon>
        <taxon>Candidatus Kaiseribacteriota</taxon>
    </lineage>
</organism>
<sequence length="138" mass="15499">MVLENEFPRPDVEKMLLIVPKRHLLSAADLTDEDGMNIVYLWTVCMRELDCAGGAFIGRFGDPRVHAGTVPHIHANVIVPRRESGMSVPLAKLVDGEYGHREDYARLRQFASILDGRGVEWLFSEEGVRETQPAIART</sequence>
<dbReference type="Gene3D" id="3.30.428.10">
    <property type="entry name" value="HIT-like"/>
    <property type="match status" value="1"/>
</dbReference>
<gene>
    <name evidence="1" type="ORF">COU19_02330</name>
</gene>
<evidence type="ECO:0000313" key="1">
    <source>
        <dbReference type="EMBL" id="PIR83108.1"/>
    </source>
</evidence>
<dbReference type="SUPFAM" id="SSF54197">
    <property type="entry name" value="HIT-like"/>
    <property type="match status" value="1"/>
</dbReference>
<comment type="caution">
    <text evidence="1">The sequence shown here is derived from an EMBL/GenBank/DDBJ whole genome shotgun (WGS) entry which is preliminary data.</text>
</comment>
<name>A0A2H0U9L5_9BACT</name>
<protein>
    <recommendedName>
        <fullName evidence="3">HIT domain-containing protein</fullName>
    </recommendedName>
</protein>
<proteinExistence type="predicted"/>
<dbReference type="AlphaFoldDB" id="A0A2H0U9L5"/>
<evidence type="ECO:0008006" key="3">
    <source>
        <dbReference type="Google" id="ProtNLM"/>
    </source>
</evidence>
<dbReference type="Proteomes" id="UP000230179">
    <property type="component" value="Unassembled WGS sequence"/>
</dbReference>
<reference evidence="2" key="1">
    <citation type="submission" date="2017-09" db="EMBL/GenBank/DDBJ databases">
        <title>Depth-based differentiation of microbial function through sediment-hosted aquifers and enrichment of novel symbionts in the deep terrestrial subsurface.</title>
        <authorList>
            <person name="Probst A.J."/>
            <person name="Ladd B."/>
            <person name="Jarett J.K."/>
            <person name="Geller-Mcgrath D.E."/>
            <person name="Sieber C.M.K."/>
            <person name="Emerson J.B."/>
            <person name="Anantharaman K."/>
            <person name="Thomas B.C."/>
            <person name="Malmstrom R."/>
            <person name="Stieglmeier M."/>
            <person name="Klingl A."/>
            <person name="Woyke T."/>
            <person name="Ryan C.M."/>
            <person name="Banfield J.F."/>
        </authorList>
    </citation>
    <scope>NUCLEOTIDE SEQUENCE [LARGE SCALE GENOMIC DNA]</scope>
</reference>
<dbReference type="InterPro" id="IPR036265">
    <property type="entry name" value="HIT-like_sf"/>
</dbReference>
<evidence type="ECO:0000313" key="2">
    <source>
        <dbReference type="Proteomes" id="UP000230179"/>
    </source>
</evidence>
<dbReference type="EMBL" id="PFBL01000020">
    <property type="protein sequence ID" value="PIR83108.1"/>
    <property type="molecule type" value="Genomic_DNA"/>
</dbReference>
<accession>A0A2H0U9L5</accession>